<dbReference type="InterPro" id="IPR025420">
    <property type="entry name" value="DUF4143"/>
</dbReference>
<evidence type="ECO:0000313" key="4">
    <source>
        <dbReference type="Proteomes" id="UP000231267"/>
    </source>
</evidence>
<comment type="caution">
    <text evidence="3">The sequence shown here is derived from an EMBL/GenBank/DDBJ whole genome shotgun (WGS) entry which is preliminary data.</text>
</comment>
<dbReference type="SUPFAM" id="SSF52540">
    <property type="entry name" value="P-loop containing nucleoside triphosphate hydrolases"/>
    <property type="match status" value="1"/>
</dbReference>
<sequence>MYKRLLNLPKDPGQSLFLWGPRQTGKTTLLKQTYPEAHRIDLLKSEILLRYLKQPSVFREEIMALPSSKLIVVDEIQKAPALLDEIHYLIQEQNRIFLMCGSSARKVRRGHANLLGGRAVRFELMGLSAKELGDNFNLEHMLNAGPLPSHYDNPKPARAIQSYVDDYLRTEILQEGLVRNLPVFSDFLRMAAIGDTENVNLSNIARESGVSVTTVRDHYGILADTLMGGFLPAYARRAKRRTINAPKFYFGDVGAVNYLAKRGHIEKGSELFGKAFENWVFHELSIHSRYTEKFYDISYWRLSTGVEVDFVLGRAEIAIEAKGKERVSEHDLKGLNEFRDEHPQVKNLIVVSLERAARLTKSGILILPYREFIERLWQGVWV</sequence>
<dbReference type="EMBL" id="PFGP01000102">
    <property type="protein sequence ID" value="PIW66232.1"/>
    <property type="molecule type" value="Genomic_DNA"/>
</dbReference>
<proteinExistence type="predicted"/>
<reference evidence="3 4" key="1">
    <citation type="submission" date="2017-09" db="EMBL/GenBank/DDBJ databases">
        <title>Depth-based differentiation of microbial function through sediment-hosted aquifers and enrichment of novel symbionts in the deep terrestrial subsurface.</title>
        <authorList>
            <person name="Probst A.J."/>
            <person name="Ladd B."/>
            <person name="Jarett J.K."/>
            <person name="Geller-Mcgrath D.E."/>
            <person name="Sieber C.M."/>
            <person name="Emerson J.B."/>
            <person name="Anantharaman K."/>
            <person name="Thomas B.C."/>
            <person name="Malmstrom R."/>
            <person name="Stieglmeier M."/>
            <person name="Klingl A."/>
            <person name="Woyke T."/>
            <person name="Ryan C.M."/>
            <person name="Banfield J.F."/>
        </authorList>
    </citation>
    <scope>NUCLEOTIDE SEQUENCE [LARGE SCALE GENOMIC DNA]</scope>
    <source>
        <strain evidence="3">CG12_big_fil_rev_8_21_14_0_65_43_15</strain>
    </source>
</reference>
<dbReference type="InterPro" id="IPR027417">
    <property type="entry name" value="P-loop_NTPase"/>
</dbReference>
<evidence type="ECO:0000313" key="3">
    <source>
        <dbReference type="EMBL" id="PIW66232.1"/>
    </source>
</evidence>
<name>A0A2J0LEE3_9BACT</name>
<feature type="domain" description="DUF4143" evidence="2">
    <location>
        <begin position="171"/>
        <end position="322"/>
    </location>
</feature>
<feature type="domain" description="AAA" evidence="1">
    <location>
        <begin position="15"/>
        <end position="132"/>
    </location>
</feature>
<gene>
    <name evidence="3" type="ORF">COW11_04405</name>
</gene>
<evidence type="ECO:0000259" key="2">
    <source>
        <dbReference type="Pfam" id="PF13635"/>
    </source>
</evidence>
<protein>
    <submittedName>
        <fullName evidence="3">AAA family ATPase</fullName>
    </submittedName>
</protein>
<dbReference type="PANTHER" id="PTHR43566">
    <property type="entry name" value="CONSERVED PROTEIN"/>
    <property type="match status" value="1"/>
</dbReference>
<dbReference type="Proteomes" id="UP000231267">
    <property type="component" value="Unassembled WGS sequence"/>
</dbReference>
<dbReference type="InterPro" id="IPR041682">
    <property type="entry name" value="AAA_14"/>
</dbReference>
<dbReference type="Pfam" id="PF13635">
    <property type="entry name" value="DUF4143"/>
    <property type="match status" value="1"/>
</dbReference>
<dbReference type="Pfam" id="PF13173">
    <property type="entry name" value="AAA_14"/>
    <property type="match status" value="1"/>
</dbReference>
<organism evidence="3 4">
    <name type="scientific">Candidatus Taenaricola geysiri</name>
    <dbReference type="NCBI Taxonomy" id="1974752"/>
    <lineage>
        <taxon>Bacteria</taxon>
        <taxon>Pseudomonadati</taxon>
        <taxon>Candidatus Omnitrophota</taxon>
        <taxon>Candidatus Taenaricola</taxon>
    </lineage>
</organism>
<dbReference type="AlphaFoldDB" id="A0A2J0LEE3"/>
<dbReference type="PANTHER" id="PTHR43566:SF2">
    <property type="entry name" value="DUF4143 DOMAIN-CONTAINING PROTEIN"/>
    <property type="match status" value="1"/>
</dbReference>
<evidence type="ECO:0000259" key="1">
    <source>
        <dbReference type="Pfam" id="PF13173"/>
    </source>
</evidence>
<dbReference type="Gene3D" id="3.40.50.300">
    <property type="entry name" value="P-loop containing nucleotide triphosphate hydrolases"/>
    <property type="match status" value="1"/>
</dbReference>
<accession>A0A2J0LEE3</accession>